<dbReference type="SUPFAM" id="SSF47413">
    <property type="entry name" value="lambda repressor-like DNA-binding domains"/>
    <property type="match status" value="1"/>
</dbReference>
<dbReference type="CDD" id="cd00093">
    <property type="entry name" value="HTH_XRE"/>
    <property type="match status" value="1"/>
</dbReference>
<sequence>MKITIGNILKQTRQSQGLTQKAVADGICSQAMLSSLEHNKYIPNAQLIIALCQRLSISLEQLNLAENYAISNDKKLNQKLNFLCNQHQYQLLFELLHQDSTLNSLTTPSQIQSYYYYLAISEFQLKLDVTHAVQHLKLALASESSKQSVLRRLCLGTLGLILNLHTSSSGDVYLQQSLKNLQDNIYHPNLNILFYLQAFNAYHQQNFLECTHTIENGLSFITNHDSHYMLANLYYLLAKVASKTNNLNLQNEATQRSKIFTELFNERPYQDFKI</sequence>
<dbReference type="GO" id="GO:0003677">
    <property type="term" value="F:DNA binding"/>
    <property type="evidence" value="ECO:0007669"/>
    <property type="project" value="InterPro"/>
</dbReference>
<accession>A0AAU7NLY6</accession>
<dbReference type="GeneID" id="33061469"/>
<gene>
    <name evidence="2" type="ORF">BB06_01310</name>
</gene>
<dbReference type="RefSeq" id="WP_002832676.1">
    <property type="nucleotide sequence ID" value="NZ_CP157400.1"/>
</dbReference>
<evidence type="ECO:0000259" key="1">
    <source>
        <dbReference type="PROSITE" id="PS50943"/>
    </source>
</evidence>
<evidence type="ECO:0000313" key="2">
    <source>
        <dbReference type="EMBL" id="XBS08620.1"/>
    </source>
</evidence>
<dbReference type="InterPro" id="IPR001387">
    <property type="entry name" value="Cro/C1-type_HTH"/>
</dbReference>
<dbReference type="SMART" id="SM00530">
    <property type="entry name" value="HTH_XRE"/>
    <property type="match status" value="1"/>
</dbReference>
<protein>
    <submittedName>
        <fullName evidence="2">Helix-turn-helix transcriptional regulator</fullName>
    </submittedName>
</protein>
<dbReference type="PROSITE" id="PS50943">
    <property type="entry name" value="HTH_CROC1"/>
    <property type="match status" value="1"/>
</dbReference>
<reference evidence="2" key="1">
    <citation type="submission" date="2014-02" db="EMBL/GenBank/DDBJ databases">
        <authorList>
            <person name="Zhao D."/>
            <person name="Dong X."/>
            <person name="Li Y."/>
            <person name="Lv L."/>
            <person name="Zhao D."/>
            <person name="Gao Y."/>
            <person name="Wang Y."/>
            <person name="Li Y."/>
        </authorList>
    </citation>
    <scope>NUCLEOTIDE SEQUENCE</scope>
    <source>
        <strain evidence="2">CGMCC 7049</strain>
    </source>
</reference>
<dbReference type="AlphaFoldDB" id="A0AAU7NLY6"/>
<organism evidence="2">
    <name type="scientific">Pediococcus pentosaceus CGMCC 7049</name>
    <dbReference type="NCBI Taxonomy" id="1460385"/>
    <lineage>
        <taxon>Bacteria</taxon>
        <taxon>Bacillati</taxon>
        <taxon>Bacillota</taxon>
        <taxon>Bacilli</taxon>
        <taxon>Lactobacillales</taxon>
        <taxon>Lactobacillaceae</taxon>
        <taxon>Pediococcus</taxon>
    </lineage>
</organism>
<dbReference type="PANTHER" id="PTHR37038:SF14">
    <property type="entry name" value="TRANSCRIPTIONAL ACTIVATOR"/>
    <property type="match status" value="1"/>
</dbReference>
<dbReference type="EMBL" id="CP157400">
    <property type="protein sequence ID" value="XBS08620.1"/>
    <property type="molecule type" value="Genomic_DNA"/>
</dbReference>
<reference evidence="2" key="2">
    <citation type="submission" date="2024-05" db="EMBL/GenBank/DDBJ databases">
        <authorList>
            <person name="Chen H."/>
        </authorList>
    </citation>
    <scope>NUCLEOTIDE SEQUENCE</scope>
    <source>
        <strain evidence="2">CGMCC 7049</strain>
    </source>
</reference>
<name>A0AAU7NLY6_PEDPE</name>
<dbReference type="InterPro" id="IPR011990">
    <property type="entry name" value="TPR-like_helical_dom_sf"/>
</dbReference>
<proteinExistence type="predicted"/>
<dbReference type="InterPro" id="IPR010982">
    <property type="entry name" value="Lambda_DNA-bd_dom_sf"/>
</dbReference>
<dbReference type="Gene3D" id="1.25.40.10">
    <property type="entry name" value="Tetratricopeptide repeat domain"/>
    <property type="match status" value="1"/>
</dbReference>
<dbReference type="InterPro" id="IPR053163">
    <property type="entry name" value="HTH-type_regulator_Rgg"/>
</dbReference>
<dbReference type="PANTHER" id="PTHR37038">
    <property type="entry name" value="TRANSCRIPTIONAL REGULATOR-RELATED"/>
    <property type="match status" value="1"/>
</dbReference>
<feature type="domain" description="HTH cro/C1-type" evidence="1">
    <location>
        <begin position="9"/>
        <end position="62"/>
    </location>
</feature>
<dbReference type="Pfam" id="PF01381">
    <property type="entry name" value="HTH_3"/>
    <property type="match status" value="1"/>
</dbReference>